<keyword evidence="5" id="KW-1185">Reference proteome</keyword>
<dbReference type="GO" id="GO:0016779">
    <property type="term" value="F:nucleotidyltransferase activity"/>
    <property type="evidence" value="ECO:0007669"/>
    <property type="project" value="InterPro"/>
</dbReference>
<dbReference type="Pfam" id="PF01909">
    <property type="entry name" value="NTP_transf_2"/>
    <property type="match status" value="1"/>
</dbReference>
<reference evidence="4 5" key="2">
    <citation type="journal article" date="2013" name="PLoS ONE">
        <title>INDIGO - INtegrated Data Warehouse of MIcrobial GenOmes with Examples from the Red Sea Extremophiles.</title>
        <authorList>
            <person name="Alam I."/>
            <person name="Antunes A."/>
            <person name="Kamau A.A."/>
            <person name="Ba Alawi W."/>
            <person name="Kalkatawi M."/>
            <person name="Stingl U."/>
            <person name="Bajic V.B."/>
        </authorList>
    </citation>
    <scope>NUCLEOTIDE SEQUENCE [LARGE SCALE GENOMIC DNA]</scope>
    <source>
        <strain evidence="4 5">SSD-17B</strain>
    </source>
</reference>
<evidence type="ECO:0000259" key="3">
    <source>
        <dbReference type="Pfam" id="PF13427"/>
    </source>
</evidence>
<evidence type="ECO:0000256" key="1">
    <source>
        <dbReference type="ARBA" id="ARBA00022679"/>
    </source>
</evidence>
<protein>
    <submittedName>
        <fullName evidence="4">Nucleotidyltransferase domain protein</fullName>
    </submittedName>
</protein>
<evidence type="ECO:0000313" key="4">
    <source>
        <dbReference type="EMBL" id="ERJ13259.1"/>
    </source>
</evidence>
<evidence type="ECO:0000259" key="2">
    <source>
        <dbReference type="Pfam" id="PF01909"/>
    </source>
</evidence>
<gene>
    <name evidence="4" type="ORF">HLPCO_000888</name>
</gene>
<feature type="domain" description="Adenylyltransferase AadA C-terminal" evidence="3">
    <location>
        <begin position="173"/>
        <end position="201"/>
    </location>
</feature>
<feature type="domain" description="Polymerase nucleotidyl transferase" evidence="2">
    <location>
        <begin position="20"/>
        <end position="68"/>
    </location>
</feature>
<comment type="caution">
    <text evidence="4">The sequence shown here is derived from an EMBL/GenBank/DDBJ whole genome shotgun (WGS) entry which is preliminary data.</text>
</comment>
<dbReference type="CDD" id="cd05403">
    <property type="entry name" value="NT_KNTase_like"/>
    <property type="match status" value="1"/>
</dbReference>
<dbReference type="STRING" id="1033810.HLPCO_000888"/>
<dbReference type="InParanoid" id="U2FQE9"/>
<dbReference type="InterPro" id="IPR025184">
    <property type="entry name" value="AadA_C"/>
</dbReference>
<keyword evidence="1" id="KW-0808">Transferase</keyword>
<dbReference type="Pfam" id="PF13427">
    <property type="entry name" value="AadA_C"/>
    <property type="match status" value="1"/>
</dbReference>
<dbReference type="SUPFAM" id="SSF81301">
    <property type="entry name" value="Nucleotidyltransferase"/>
    <property type="match status" value="1"/>
</dbReference>
<dbReference type="OrthoDB" id="1933376at2"/>
<name>U2FQE9_9MOLU</name>
<organism evidence="4 5">
    <name type="scientific">Haloplasma contractile SSD-17B</name>
    <dbReference type="NCBI Taxonomy" id="1033810"/>
    <lineage>
        <taxon>Bacteria</taxon>
        <taxon>Bacillati</taxon>
        <taxon>Mycoplasmatota</taxon>
        <taxon>Mollicutes</taxon>
        <taxon>Haloplasmatales</taxon>
        <taxon>Haloplasmataceae</taxon>
        <taxon>Haloplasma</taxon>
    </lineage>
</organism>
<evidence type="ECO:0000313" key="5">
    <source>
        <dbReference type="Proteomes" id="UP000005707"/>
    </source>
</evidence>
<sequence>MKQSIEIMKNNIVSILKNNNPSIYLFGSVVLDDFKLGWSDIDLLCLTKSKISDTEASKLLNLRQELLKKYTNNVYFRSFEGGMLAINEFINNRPSTVVYWGTSGQRITNQFTFDSFSRIELIEDGFLLYGNEVRNQFNYPSKESILKAVIDHYQTIRRCAGSTGRSLYSAGWFLNIARCIYTLRTGKIIAKTMGGKWALDHNLVPNPEVIEKVISIRQDPNKYKEDKEVTNWLGTLGPYIQSFADVLEKEISETI</sequence>
<dbReference type="InterPro" id="IPR043519">
    <property type="entry name" value="NT_sf"/>
</dbReference>
<accession>U2FQE9</accession>
<dbReference type="InterPro" id="IPR002934">
    <property type="entry name" value="Polymerase_NTP_transf_dom"/>
</dbReference>
<proteinExistence type="predicted"/>
<dbReference type="AlphaFoldDB" id="U2FQE9"/>
<dbReference type="EMBL" id="AFNU02000002">
    <property type="protein sequence ID" value="ERJ13259.1"/>
    <property type="molecule type" value="Genomic_DNA"/>
</dbReference>
<dbReference type="Gene3D" id="3.30.460.10">
    <property type="entry name" value="Beta Polymerase, domain 2"/>
    <property type="match status" value="1"/>
</dbReference>
<reference evidence="4 5" key="1">
    <citation type="journal article" date="2011" name="J. Bacteriol.">
        <title>Genome sequence of Haloplasma contractile, an unusual contractile bacterium from a deep-sea anoxic brine lake.</title>
        <authorList>
            <person name="Antunes A."/>
            <person name="Alam I."/>
            <person name="El Dorry H."/>
            <person name="Siam R."/>
            <person name="Robertson A."/>
            <person name="Bajic V.B."/>
            <person name="Stingl U."/>
        </authorList>
    </citation>
    <scope>NUCLEOTIDE SEQUENCE [LARGE SCALE GENOMIC DNA]</scope>
    <source>
        <strain evidence="4 5">SSD-17B</strain>
    </source>
</reference>
<dbReference type="Proteomes" id="UP000005707">
    <property type="component" value="Unassembled WGS sequence"/>
</dbReference>
<dbReference type="RefSeq" id="WP_008826731.1">
    <property type="nucleotide sequence ID" value="NZ_AFNU02000002.1"/>
</dbReference>